<proteinExistence type="predicted"/>
<dbReference type="PANTHER" id="PTHR23303:SF14">
    <property type="entry name" value="BOS COMPLEX SUBUNIT NOMO1-RELATED"/>
    <property type="match status" value="1"/>
</dbReference>
<reference evidence="3 4" key="1">
    <citation type="submission" date="2021-01" db="EMBL/GenBank/DDBJ databases">
        <title>Whole genome shotgun sequence of Verrucosispora gifhornensis NBRC 16317.</title>
        <authorList>
            <person name="Komaki H."/>
            <person name="Tamura T."/>
        </authorList>
    </citation>
    <scope>NUCLEOTIDE SEQUENCE [LARGE SCALE GENOMIC DNA]</scope>
    <source>
        <strain evidence="3 4">NBRC 16317</strain>
    </source>
</reference>
<dbReference type="Gene3D" id="2.60.40.1120">
    <property type="entry name" value="Carboxypeptidase-like, regulatory domain"/>
    <property type="match status" value="4"/>
</dbReference>
<name>A0ABQ4IK84_9ACTN</name>
<evidence type="ECO:0000313" key="4">
    <source>
        <dbReference type="Proteomes" id="UP000647860"/>
    </source>
</evidence>
<dbReference type="Pfam" id="PF13620">
    <property type="entry name" value="CarboxypepD_reg"/>
    <property type="match status" value="3"/>
</dbReference>
<dbReference type="SUPFAM" id="SSF49464">
    <property type="entry name" value="Carboxypeptidase regulatory domain-like"/>
    <property type="match status" value="2"/>
</dbReference>
<dbReference type="InterPro" id="IPR008969">
    <property type="entry name" value="CarboxyPept-like_regulatory"/>
</dbReference>
<evidence type="ECO:0000256" key="1">
    <source>
        <dbReference type="ARBA" id="ARBA00022729"/>
    </source>
</evidence>
<dbReference type="PANTHER" id="PTHR23303">
    <property type="entry name" value="CARBOXYPEPTIDASE REGULATORY REGION-CONTAINING"/>
    <property type="match status" value="1"/>
</dbReference>
<feature type="signal peptide" evidence="2">
    <location>
        <begin position="1"/>
        <end position="29"/>
    </location>
</feature>
<dbReference type="RefSeq" id="WP_204292657.1">
    <property type="nucleotide sequence ID" value="NZ_BAAAGZ010000031.1"/>
</dbReference>
<evidence type="ECO:0000313" key="3">
    <source>
        <dbReference type="EMBL" id="GIJ18307.1"/>
    </source>
</evidence>
<comment type="caution">
    <text evidence="3">The sequence shown here is derived from an EMBL/GenBank/DDBJ whole genome shotgun (WGS) entry which is preliminary data.</text>
</comment>
<organism evidence="3 4">
    <name type="scientific">Micromonospora gifhornensis</name>
    <dbReference type="NCBI Taxonomy" id="84594"/>
    <lineage>
        <taxon>Bacteria</taxon>
        <taxon>Bacillati</taxon>
        <taxon>Actinomycetota</taxon>
        <taxon>Actinomycetes</taxon>
        <taxon>Micromonosporales</taxon>
        <taxon>Micromonosporaceae</taxon>
        <taxon>Micromonospora</taxon>
    </lineage>
</organism>
<keyword evidence="4" id="KW-1185">Reference proteome</keyword>
<keyword evidence="1 2" id="KW-0732">Signal</keyword>
<evidence type="ECO:0008006" key="5">
    <source>
        <dbReference type="Google" id="ProtNLM"/>
    </source>
</evidence>
<sequence length="693" mass="73493">MQLPHIRRAVLAGIAALAVVLSGATPALASTTGTITGRLTTSAGTAAPDVPVLVYRTGSYNVIAQTSTDAQGNYTLNGLAAGSYTVGYQPGGRPEQYHRQQLYSWDADPVTVTAGNTSTVDEQLFATGTITGRIIDSAGDPVPDLRVEGQAIGASTWGSARTDDDGRYEMTVIAGRYRVSFEPVADSYQSQYVPGKIDEDEATVFDVTADAQIVADDTVLPVGNLSGRFTTADGQPLRDADISVYTPNMYTGTWTQTDADGRFDVQLLAGAYRVGLYAGDRQQYYRGQLVPELADLVTVHGGQQTSITDALLGTGALRIRAVDSVTGAPVANFCAHDQCSNGTGTVLIPDLPEGRHDIYLYAPDGRYFPRERTGIRVRADRTAELTIKLRPGAVITTTVVDRQSGAPLRGVCVRAFLAKQVRLPDTNFECSDRSGQVKVGPLRDGDHKLFVVPQDLTYGRQWVGPNGGTGDEREAAVVTATVGAVATAPTVQLDRAGQISGQVTDAQTGAPIRNVSVSVLTGHPGVGAEDARTDDQGNYTLTRLGPYAWPVVFSRYEYATVWSGNAPSRFTAAPVTVTANSTAALDATIGPGVEVTGTVTNTEGTPFRDGFVLAHSVDTGDITGSGWVSDGQLTMRLTGRQRIFLSYDLHLVADGEMHSGRYRVTDPEGVDRLARFTVPATGSLSIDMAIPTS</sequence>
<feature type="chain" id="PRO_5047285668" description="Alpha-amylase" evidence="2">
    <location>
        <begin position="30"/>
        <end position="693"/>
    </location>
</feature>
<dbReference type="SUPFAM" id="SSF49452">
    <property type="entry name" value="Starch-binding domain-like"/>
    <property type="match status" value="2"/>
</dbReference>
<gene>
    <name evidence="3" type="ORF">Vgi01_49910</name>
</gene>
<protein>
    <recommendedName>
        <fullName evidence="5">Alpha-amylase</fullName>
    </recommendedName>
</protein>
<evidence type="ECO:0000256" key="2">
    <source>
        <dbReference type="SAM" id="SignalP"/>
    </source>
</evidence>
<accession>A0ABQ4IK84</accession>
<dbReference type="EMBL" id="BOPA01000038">
    <property type="protein sequence ID" value="GIJ18307.1"/>
    <property type="molecule type" value="Genomic_DNA"/>
</dbReference>
<dbReference type="Proteomes" id="UP000647860">
    <property type="component" value="Unassembled WGS sequence"/>
</dbReference>
<dbReference type="InterPro" id="IPR013784">
    <property type="entry name" value="Carb-bd-like_fold"/>
</dbReference>
<dbReference type="InterPro" id="IPR051417">
    <property type="entry name" value="SDr/BOS_complex"/>
</dbReference>